<evidence type="ECO:0000256" key="4">
    <source>
        <dbReference type="ARBA" id="ARBA00023004"/>
    </source>
</evidence>
<evidence type="ECO:0000256" key="1">
    <source>
        <dbReference type="ARBA" id="ARBA00022714"/>
    </source>
</evidence>
<sequence length="348" mass="39865">MNEAQFNHPEAVTRGWYWLCRSDEIRRGRVKALRLLGRDLAVYRGEDGRVHALDAYCAHMGAHLAEGRVEGNSLRCFFHHWRYTAEGRCDDIPCLAATPPPGARVRRWPVAEKHGLVWLWTGAEAAHEVPEAPELAGQDCRMLLVSRFRKNCHPNVVLINAIDEQHFRSVHRLPGEILSMQPLPRDQANIEFHNTGKLPRSHWLGRLLGRFYKDALTYRLSYWYGSCGFVTLGPDFLHCHILFALRRGDDGETEGQTIALTRRRKGLSGWIADKLILWTTAAIGWYFANGDTRVFQTIRFNLRTPIGADRAVLAFIRHYEQQPLAEWNDEADDARPRRHMRGVSGKSA</sequence>
<dbReference type="InterPro" id="IPR017941">
    <property type="entry name" value="Rieske_2Fe-2S"/>
</dbReference>
<evidence type="ECO:0000256" key="2">
    <source>
        <dbReference type="ARBA" id="ARBA00022723"/>
    </source>
</evidence>
<evidence type="ECO:0000256" key="3">
    <source>
        <dbReference type="ARBA" id="ARBA00023002"/>
    </source>
</evidence>
<keyword evidence="2" id="KW-0479">Metal-binding</keyword>
<evidence type="ECO:0000259" key="7">
    <source>
        <dbReference type="PROSITE" id="PS51296"/>
    </source>
</evidence>
<dbReference type="SUPFAM" id="SSF55961">
    <property type="entry name" value="Bet v1-like"/>
    <property type="match status" value="1"/>
</dbReference>
<dbReference type="Gene3D" id="2.102.10.10">
    <property type="entry name" value="Rieske [2Fe-2S] iron-sulphur domain"/>
    <property type="match status" value="1"/>
</dbReference>
<keyword evidence="8" id="KW-0223">Dioxygenase</keyword>
<dbReference type="RefSeq" id="WP_255914758.1">
    <property type="nucleotide sequence ID" value="NZ_JANFQO010000010.1"/>
</dbReference>
<dbReference type="PANTHER" id="PTHR21266">
    <property type="entry name" value="IRON-SULFUR DOMAIN CONTAINING PROTEIN"/>
    <property type="match status" value="1"/>
</dbReference>
<keyword evidence="4" id="KW-0408">Iron</keyword>
<reference evidence="8" key="1">
    <citation type="submission" date="2022-07" db="EMBL/GenBank/DDBJ databases">
        <title>Tahibacter sp., a new gammaproteobacterium isolated from the silt sample collected at pig farm.</title>
        <authorList>
            <person name="Chen H."/>
        </authorList>
    </citation>
    <scope>NUCLEOTIDE SEQUENCE</scope>
    <source>
        <strain evidence="8">P2K</strain>
    </source>
</reference>
<keyword evidence="5" id="KW-0411">Iron-sulfur</keyword>
<dbReference type="SUPFAM" id="SSF50022">
    <property type="entry name" value="ISP domain"/>
    <property type="match status" value="1"/>
</dbReference>
<feature type="region of interest" description="Disordered" evidence="6">
    <location>
        <begin position="327"/>
        <end position="348"/>
    </location>
</feature>
<dbReference type="InterPro" id="IPR050584">
    <property type="entry name" value="Cholesterol_7-desaturase"/>
</dbReference>
<protein>
    <submittedName>
        <fullName evidence="8">Aromatic ring-hydroxylating dioxygenase subunit alpha</fullName>
    </submittedName>
</protein>
<feature type="domain" description="Rieske" evidence="7">
    <location>
        <begin position="16"/>
        <end position="119"/>
    </location>
</feature>
<dbReference type="InterPro" id="IPR036922">
    <property type="entry name" value="Rieske_2Fe-2S_sf"/>
</dbReference>
<dbReference type="PROSITE" id="PS51296">
    <property type="entry name" value="RIESKE"/>
    <property type="match status" value="1"/>
</dbReference>
<keyword evidence="9" id="KW-1185">Reference proteome</keyword>
<evidence type="ECO:0000256" key="6">
    <source>
        <dbReference type="SAM" id="MobiDB-lite"/>
    </source>
</evidence>
<name>A0ABT1QTG6_9GAMM</name>
<proteinExistence type="predicted"/>
<keyword evidence="1" id="KW-0001">2Fe-2S</keyword>
<dbReference type="EMBL" id="JANFQO010000010">
    <property type="protein sequence ID" value="MCQ4165569.1"/>
    <property type="molecule type" value="Genomic_DNA"/>
</dbReference>
<organism evidence="8 9">
    <name type="scientific">Tahibacter harae</name>
    <dbReference type="NCBI Taxonomy" id="2963937"/>
    <lineage>
        <taxon>Bacteria</taxon>
        <taxon>Pseudomonadati</taxon>
        <taxon>Pseudomonadota</taxon>
        <taxon>Gammaproteobacteria</taxon>
        <taxon>Lysobacterales</taxon>
        <taxon>Rhodanobacteraceae</taxon>
        <taxon>Tahibacter</taxon>
    </lineage>
</organism>
<comment type="caution">
    <text evidence="8">The sequence shown here is derived from an EMBL/GenBank/DDBJ whole genome shotgun (WGS) entry which is preliminary data.</text>
</comment>
<dbReference type="Pfam" id="PF00355">
    <property type="entry name" value="Rieske"/>
    <property type="match status" value="1"/>
</dbReference>
<dbReference type="Proteomes" id="UP001165498">
    <property type="component" value="Unassembled WGS sequence"/>
</dbReference>
<gene>
    <name evidence="8" type="ORF">NM961_12695</name>
</gene>
<dbReference type="CDD" id="cd03469">
    <property type="entry name" value="Rieske_RO_Alpha_N"/>
    <property type="match status" value="1"/>
</dbReference>
<evidence type="ECO:0000313" key="8">
    <source>
        <dbReference type="EMBL" id="MCQ4165569.1"/>
    </source>
</evidence>
<accession>A0ABT1QTG6</accession>
<evidence type="ECO:0000256" key="5">
    <source>
        <dbReference type="ARBA" id="ARBA00023014"/>
    </source>
</evidence>
<dbReference type="GO" id="GO:0051213">
    <property type="term" value="F:dioxygenase activity"/>
    <property type="evidence" value="ECO:0007669"/>
    <property type="project" value="UniProtKB-KW"/>
</dbReference>
<keyword evidence="3" id="KW-0560">Oxidoreductase</keyword>
<dbReference type="PANTHER" id="PTHR21266:SF60">
    <property type="entry name" value="3-KETOSTEROID-9-ALPHA-MONOOXYGENASE, OXYGENASE COMPONENT"/>
    <property type="match status" value="1"/>
</dbReference>
<evidence type="ECO:0000313" key="9">
    <source>
        <dbReference type="Proteomes" id="UP001165498"/>
    </source>
</evidence>